<dbReference type="OMA" id="FIMQVPH"/>
<dbReference type="NCBIfam" id="NF038002">
    <property type="entry name" value="bifunc_CbiS"/>
    <property type="match status" value="1"/>
</dbReference>
<evidence type="ECO:0008006" key="3">
    <source>
        <dbReference type="Google" id="ProtNLM"/>
    </source>
</evidence>
<organism evidence="1 2">
    <name type="scientific">Methanomethylophilus alvi</name>
    <dbReference type="NCBI Taxonomy" id="1291540"/>
    <lineage>
        <taxon>Archaea</taxon>
        <taxon>Methanobacteriati</taxon>
        <taxon>Thermoplasmatota</taxon>
        <taxon>Thermoplasmata</taxon>
        <taxon>Methanomassiliicoccales</taxon>
        <taxon>Methanomethylophilaceae</taxon>
        <taxon>Methanomethylophilus</taxon>
    </lineage>
</organism>
<dbReference type="InterPro" id="IPR002808">
    <property type="entry name" value="AdoCbi_amidolase"/>
</dbReference>
<dbReference type="PANTHER" id="PTHR35336:SF5">
    <property type="entry name" value="ADENOSYLCOBINAMIDE AMIDOHYDROLASE"/>
    <property type="match status" value="1"/>
</dbReference>
<dbReference type="PANTHER" id="PTHR35336">
    <property type="entry name" value="ADENOSYLCOBINAMIDE AMIDOHYDROLASE"/>
    <property type="match status" value="1"/>
</dbReference>
<name>A0A3G3IHQ5_9ARCH</name>
<proteinExistence type="predicted"/>
<evidence type="ECO:0000313" key="2">
    <source>
        <dbReference type="Proteomes" id="UP000273278"/>
    </source>
</evidence>
<gene>
    <name evidence="1" type="ORF">BKD89_05695</name>
</gene>
<sequence>MRYVRSSEIREEGDHEATAVIRFTEKMEILSSAPLNGGHALTDTVFIMQVPHDYDGDYMADLRSKRDQYGLPEDSVGFMTSAEVRYVFSTAEEVFEGGEAFVAATAGVTNCVEAGNTLDRWGERKARSEGIYRRLIAGTINIVVVSSVPLDDAGKINLMIPLVEGKTLAMRDLGYTETGTTSDAMAIVSPPAADRSPFAGTGTYLGMSSARCVRKAVAECIRKRGESPETKDSLTMLAGAGIGSDMLWSCASALGLDESVRGGFEEVLRNMAGDPDICALVYGILSSGVMADKGCINGQVEGGMPEILTDGTLAIFLAGKISEDRGGDSTVDLLRMRPLREEDVREYAEIAAYGLVAGVVGYMTGFSDD</sequence>
<dbReference type="InterPro" id="IPR052209">
    <property type="entry name" value="CbiZ"/>
</dbReference>
<dbReference type="RefSeq" id="WP_015505043.1">
    <property type="nucleotide sequence ID" value="NZ_CP017686.1"/>
</dbReference>
<dbReference type="EMBL" id="CP017686">
    <property type="protein sequence ID" value="AYQ55291.1"/>
    <property type="molecule type" value="Genomic_DNA"/>
</dbReference>
<reference evidence="1 2" key="1">
    <citation type="submission" date="2016-10" db="EMBL/GenBank/DDBJ databases">
        <title>Complete genome of the TMA-utilizing, human hosted archaeon Methanomethylophilus alvus Gen. nov, sp. nov., strain Mx-05, derived from a pure culture.</title>
        <authorList>
            <person name="Brugere J.-F."/>
            <person name="Ben Hania W."/>
            <person name="Chaudhary P.P."/>
            <person name="Gaci N."/>
            <person name="Borrel G."/>
            <person name="Cao Van Tuat L."/>
            <person name="Fardeau M.-L."/>
            <person name="Harris H.M.B."/>
            <person name="O'Toole P.W."/>
            <person name="Ollivier B."/>
        </authorList>
    </citation>
    <scope>NUCLEOTIDE SEQUENCE [LARGE SCALE GENOMIC DNA]</scope>
    <source>
        <strain evidence="1 2">Mx-05</strain>
    </source>
</reference>
<evidence type="ECO:0000313" key="1">
    <source>
        <dbReference type="EMBL" id="AYQ55291.1"/>
    </source>
</evidence>
<dbReference type="GeneID" id="41321936"/>
<dbReference type="Proteomes" id="UP000273278">
    <property type="component" value="Chromosome"/>
</dbReference>
<dbReference type="Pfam" id="PF01955">
    <property type="entry name" value="CbiZ"/>
    <property type="match status" value="1"/>
</dbReference>
<accession>A0A3G3IHQ5</accession>
<dbReference type="AlphaFoldDB" id="A0A3G3IHQ5"/>
<protein>
    <recommendedName>
        <fullName evidence="3">Adenosylcobinamide amidohydrolase</fullName>
    </recommendedName>
</protein>